<evidence type="ECO:0000256" key="3">
    <source>
        <dbReference type="ARBA" id="ARBA00022989"/>
    </source>
</evidence>
<evidence type="ECO:0000259" key="6">
    <source>
        <dbReference type="Pfam" id="PF04932"/>
    </source>
</evidence>
<feature type="transmembrane region" description="Helical" evidence="5">
    <location>
        <begin position="132"/>
        <end position="155"/>
    </location>
</feature>
<dbReference type="InterPro" id="IPR007016">
    <property type="entry name" value="O-antigen_ligase-rel_domated"/>
</dbReference>
<name>A0A1L3FBD0_BRAJP</name>
<dbReference type="RefSeq" id="WP_071912079.1">
    <property type="nucleotide sequence ID" value="NZ_CP017637.1"/>
</dbReference>
<feature type="transmembrane region" description="Helical" evidence="5">
    <location>
        <begin position="402"/>
        <end position="419"/>
    </location>
</feature>
<accession>A0A1L3FBD0</accession>
<feature type="transmembrane region" description="Helical" evidence="5">
    <location>
        <begin position="50"/>
        <end position="70"/>
    </location>
</feature>
<evidence type="ECO:0000256" key="1">
    <source>
        <dbReference type="ARBA" id="ARBA00004141"/>
    </source>
</evidence>
<feature type="transmembrane region" description="Helical" evidence="5">
    <location>
        <begin position="245"/>
        <end position="263"/>
    </location>
</feature>
<dbReference type="GO" id="GO:0016874">
    <property type="term" value="F:ligase activity"/>
    <property type="evidence" value="ECO:0007669"/>
    <property type="project" value="UniProtKB-KW"/>
</dbReference>
<dbReference type="GO" id="GO:0016020">
    <property type="term" value="C:membrane"/>
    <property type="evidence" value="ECO:0007669"/>
    <property type="project" value="UniProtKB-SubCell"/>
</dbReference>
<feature type="transmembrane region" description="Helical" evidence="5">
    <location>
        <begin position="77"/>
        <end position="95"/>
    </location>
</feature>
<comment type="subcellular location">
    <subcellularLocation>
        <location evidence="1">Membrane</location>
        <topology evidence="1">Multi-pass membrane protein</topology>
    </subcellularLocation>
</comment>
<keyword evidence="7" id="KW-0436">Ligase</keyword>
<dbReference type="OrthoDB" id="8129715at2"/>
<dbReference type="PANTHER" id="PTHR37422:SF13">
    <property type="entry name" value="LIPOPOLYSACCHARIDE BIOSYNTHESIS PROTEIN PA4999-RELATED"/>
    <property type="match status" value="1"/>
</dbReference>
<protein>
    <submittedName>
        <fullName evidence="7">Ligase</fullName>
    </submittedName>
</protein>
<dbReference type="AlphaFoldDB" id="A0A1L3FBD0"/>
<feature type="transmembrane region" description="Helical" evidence="5">
    <location>
        <begin position="101"/>
        <end position="120"/>
    </location>
</feature>
<feature type="transmembrane region" description="Helical" evidence="5">
    <location>
        <begin position="347"/>
        <end position="367"/>
    </location>
</feature>
<dbReference type="InterPro" id="IPR051533">
    <property type="entry name" value="WaaL-like"/>
</dbReference>
<evidence type="ECO:0000256" key="4">
    <source>
        <dbReference type="ARBA" id="ARBA00023136"/>
    </source>
</evidence>
<keyword evidence="4 5" id="KW-0472">Membrane</keyword>
<dbReference type="Proteomes" id="UP000181962">
    <property type="component" value="Chromosome"/>
</dbReference>
<feature type="transmembrane region" description="Helical" evidence="5">
    <location>
        <begin position="198"/>
        <end position="217"/>
    </location>
</feature>
<keyword evidence="2 5" id="KW-0812">Transmembrane</keyword>
<organism evidence="7 8">
    <name type="scientific">Bradyrhizobium japonicum</name>
    <dbReference type="NCBI Taxonomy" id="375"/>
    <lineage>
        <taxon>Bacteria</taxon>
        <taxon>Pseudomonadati</taxon>
        <taxon>Pseudomonadota</taxon>
        <taxon>Alphaproteobacteria</taxon>
        <taxon>Hyphomicrobiales</taxon>
        <taxon>Nitrobacteraceae</taxon>
        <taxon>Bradyrhizobium</taxon>
    </lineage>
</organism>
<sequence length="431" mass="47789">MTDQATTLARETTGQTLWRRFRSPAAWYETADLFAILTVASLPWSTSLTAIFNAVFLLCMVPFLDVRAFLQSLKRPIAAAPIALVLLALVGTLWSDAAWGARLYAVNPTVKLLVLPVFLYHFERSPRGHWMFIAFLVSCALLSVMSWLVAFYPNLTLKPDHLERGIFVKNYIDQSQEFALCAVALAYPIVMLLREKRYWFAGLLIALALSFFVNMAFVVVSRTALVTVPIMFGVFALLHLRWRSIAIISAALLAGAALAWQASPQLRKTADTFASDYTRYVEKGEPTSLGLRLEFWRKSLGFFAEAPIKGHGTGSTRGLFEQVKTGSGYQASAEVIGNPHNQTLNVAVQWGIIGIAVLYATWILHLLLFRGDGLAYWVGLLVVVQNVFTSLFNSHLFDFHEGWMYVIGVGVAGGMVIRARRVEAKVGEAGS</sequence>
<dbReference type="PANTHER" id="PTHR37422">
    <property type="entry name" value="TEICHURONIC ACID BIOSYNTHESIS PROTEIN TUAE"/>
    <property type="match status" value="1"/>
</dbReference>
<dbReference type="EMBL" id="CP017637">
    <property type="protein sequence ID" value="APG10588.1"/>
    <property type="molecule type" value="Genomic_DNA"/>
</dbReference>
<evidence type="ECO:0000256" key="5">
    <source>
        <dbReference type="SAM" id="Phobius"/>
    </source>
</evidence>
<evidence type="ECO:0000256" key="2">
    <source>
        <dbReference type="ARBA" id="ARBA00022692"/>
    </source>
</evidence>
<feature type="transmembrane region" description="Helical" evidence="5">
    <location>
        <begin position="374"/>
        <end position="396"/>
    </location>
</feature>
<dbReference type="Pfam" id="PF04932">
    <property type="entry name" value="Wzy_C"/>
    <property type="match status" value="1"/>
</dbReference>
<keyword evidence="3 5" id="KW-1133">Transmembrane helix</keyword>
<evidence type="ECO:0000313" key="8">
    <source>
        <dbReference type="Proteomes" id="UP000181962"/>
    </source>
</evidence>
<feature type="domain" description="O-antigen ligase-related" evidence="6">
    <location>
        <begin position="209"/>
        <end position="358"/>
    </location>
</feature>
<reference evidence="7 8" key="1">
    <citation type="submission" date="2016-11" db="EMBL/GenBank/DDBJ databases">
        <title>Complete Genome Sequence of Bradyrhizobium sp. strain J5, an isolated from soybean nodule in Hokkaido.</title>
        <authorList>
            <person name="Kanehara K."/>
        </authorList>
    </citation>
    <scope>NUCLEOTIDE SEQUENCE [LARGE SCALE GENOMIC DNA]</scope>
    <source>
        <strain evidence="7 8">J5</strain>
    </source>
</reference>
<proteinExistence type="predicted"/>
<gene>
    <name evidence="7" type="ORF">BKD09_19865</name>
</gene>
<evidence type="ECO:0000313" key="7">
    <source>
        <dbReference type="EMBL" id="APG10588.1"/>
    </source>
</evidence>